<protein>
    <submittedName>
        <fullName evidence="3">Uncharacterized protein</fullName>
    </submittedName>
</protein>
<proteinExistence type="predicted"/>
<feature type="region of interest" description="Disordered" evidence="1">
    <location>
        <begin position="681"/>
        <end position="724"/>
    </location>
</feature>
<organism evidence="3 4">
    <name type="scientific">Volvox reticuliferus</name>
    <dbReference type="NCBI Taxonomy" id="1737510"/>
    <lineage>
        <taxon>Eukaryota</taxon>
        <taxon>Viridiplantae</taxon>
        <taxon>Chlorophyta</taxon>
        <taxon>core chlorophytes</taxon>
        <taxon>Chlorophyceae</taxon>
        <taxon>CS clade</taxon>
        <taxon>Chlamydomonadales</taxon>
        <taxon>Volvocaceae</taxon>
        <taxon>Volvox</taxon>
    </lineage>
</organism>
<dbReference type="Proteomes" id="UP000722791">
    <property type="component" value="Unassembled WGS sequence"/>
</dbReference>
<evidence type="ECO:0000256" key="1">
    <source>
        <dbReference type="SAM" id="MobiDB-lite"/>
    </source>
</evidence>
<evidence type="ECO:0000313" key="4">
    <source>
        <dbReference type="Proteomes" id="UP000722791"/>
    </source>
</evidence>
<feature type="region of interest" description="Disordered" evidence="1">
    <location>
        <begin position="612"/>
        <end position="635"/>
    </location>
</feature>
<dbReference type="OrthoDB" id="549406at2759"/>
<feature type="region of interest" description="Disordered" evidence="1">
    <location>
        <begin position="98"/>
        <end position="303"/>
    </location>
</feature>
<feature type="compositionally biased region" description="Low complexity" evidence="1">
    <location>
        <begin position="109"/>
        <end position="126"/>
    </location>
</feature>
<evidence type="ECO:0000313" key="2">
    <source>
        <dbReference type="EMBL" id="GIL70297.1"/>
    </source>
</evidence>
<gene>
    <name evidence="2" type="ORF">Vretifemale_1111</name>
    <name evidence="3" type="ORF">Vretimale_3431</name>
</gene>
<feature type="compositionally biased region" description="Polar residues" evidence="1">
    <location>
        <begin position="188"/>
        <end position="197"/>
    </location>
</feature>
<dbReference type="AlphaFoldDB" id="A0A8J4D8T4"/>
<sequence length="760" mass="77977">MSAENSYDAFIAQLERKHQAEAQGHNSYFEVFNEASRLIGQLKRGLNISIPRERLSEVRVAAQSWQDSCYNERTEGAGVDILDWQPRYAHLDLSERAGAVGSSGGGGVSSSTVPGGPRASRSAAAGFPNPPSVAPPQRRSNTSPSARRAGYATAATVGGGEPHSPVPPLQLSSTDRTVSEPPTPAYRSGQQHGSTLTPSPPGDPVGPVQRTFPAAPGRAHRGRRATDSLVLHPTRGPGGLRLRDGRGRVRVAPIKLDEGRQQRLPQQQQQQQQQPEEQQQQQQQPEEVECAGESGEDDETAESVVARERSFIGSMGAATPRLPPLDEPSGPVLLSPTAMVHGGSSRADEAIRVFARTAYEPGEHRHTLLLMSAPEGIGGAGGEGPESHHLERLPLAPIPRTVPRHVTEALSSLMLPSGVRGSMTLNIEGARVRASAGSFTTAASPGAAGLCGGGGGGGEGPPLLVLPGRQPRRASISCSWDPESLNSLASPSRIRAAAAATAAAAAARPGGGSGSNFPGSPGAHHTSNSRPGRELYSGPSYGGVGVGPISPTAASGGTKTIVIGGCSVSGEAGTSASTPGLIKGYAGGGPLDHRMLDMVPRLGLDAPRVKANTAAGPGAPQIARPGTAQSLATDGEVQTTGVRFGRGRRASCTGISTAAAPGGSVSLGPMMVTREQVDSYAAAHAQVQPRVHQSHGQSQSQGHVIVSPKGPAAAGSGRPGHNVIGTRGCLSEETGPHGPRALRREMAASEAPGHVKGHGT</sequence>
<feature type="region of interest" description="Disordered" evidence="1">
    <location>
        <begin position="507"/>
        <end position="540"/>
    </location>
</feature>
<feature type="compositionally biased region" description="Low complexity" evidence="1">
    <location>
        <begin position="146"/>
        <end position="156"/>
    </location>
</feature>
<evidence type="ECO:0000313" key="5">
    <source>
        <dbReference type="Proteomes" id="UP000747110"/>
    </source>
</evidence>
<feature type="compositionally biased region" description="Low complexity" evidence="1">
    <location>
        <begin position="694"/>
        <end position="703"/>
    </location>
</feature>
<reference evidence="3" key="1">
    <citation type="journal article" date="2021" name="Proc. Natl. Acad. Sci. U.S.A.">
        <title>Three genomes in the algal genus Volvox reveal the fate of a haploid sex-determining region after a transition to homothallism.</title>
        <authorList>
            <person name="Yamamoto K."/>
            <person name="Hamaji T."/>
            <person name="Kawai-Toyooka H."/>
            <person name="Matsuzaki R."/>
            <person name="Takahashi F."/>
            <person name="Nishimura Y."/>
            <person name="Kawachi M."/>
            <person name="Noguchi H."/>
            <person name="Minakuchi Y."/>
            <person name="Umen J.G."/>
            <person name="Toyoda A."/>
            <person name="Nozaki H."/>
        </authorList>
    </citation>
    <scope>NUCLEOTIDE SEQUENCE</scope>
    <source>
        <strain evidence="3">NIES-3785</strain>
        <strain evidence="2">NIES-3786</strain>
    </source>
</reference>
<feature type="compositionally biased region" description="Low complexity" evidence="1">
    <location>
        <begin position="265"/>
        <end position="285"/>
    </location>
</feature>
<dbReference type="Proteomes" id="UP000747110">
    <property type="component" value="Unassembled WGS sequence"/>
</dbReference>
<feature type="compositionally biased region" description="Acidic residues" evidence="1">
    <location>
        <begin position="286"/>
        <end position="301"/>
    </location>
</feature>
<accession>A0A8J4D8T4</accession>
<evidence type="ECO:0000313" key="3">
    <source>
        <dbReference type="EMBL" id="GIL98011.1"/>
    </source>
</evidence>
<dbReference type="EMBL" id="BNCP01000002">
    <property type="protein sequence ID" value="GIL70297.1"/>
    <property type="molecule type" value="Genomic_DNA"/>
</dbReference>
<dbReference type="EMBL" id="BNCQ01000005">
    <property type="protein sequence ID" value="GIL98011.1"/>
    <property type="molecule type" value="Genomic_DNA"/>
</dbReference>
<keyword evidence="5" id="KW-1185">Reference proteome</keyword>
<comment type="caution">
    <text evidence="3">The sequence shown here is derived from an EMBL/GenBank/DDBJ whole genome shotgun (WGS) entry which is preliminary data.</text>
</comment>
<name>A0A8J4D8T4_9CHLO</name>